<keyword evidence="10" id="KW-1185">Reference proteome</keyword>
<organism evidence="9 10">
    <name type="scientific">Liquidambar formosana</name>
    <name type="common">Formosan gum</name>
    <dbReference type="NCBI Taxonomy" id="63359"/>
    <lineage>
        <taxon>Eukaryota</taxon>
        <taxon>Viridiplantae</taxon>
        <taxon>Streptophyta</taxon>
        <taxon>Embryophyta</taxon>
        <taxon>Tracheophyta</taxon>
        <taxon>Spermatophyta</taxon>
        <taxon>Magnoliopsida</taxon>
        <taxon>eudicotyledons</taxon>
        <taxon>Gunneridae</taxon>
        <taxon>Pentapetalae</taxon>
        <taxon>Saxifragales</taxon>
        <taxon>Altingiaceae</taxon>
        <taxon>Liquidambar</taxon>
    </lineage>
</organism>
<evidence type="ECO:0000256" key="3">
    <source>
        <dbReference type="ARBA" id="ARBA00022692"/>
    </source>
</evidence>
<evidence type="ECO:0000313" key="10">
    <source>
        <dbReference type="Proteomes" id="UP001415857"/>
    </source>
</evidence>
<feature type="domain" description="Very-long-chain aldehyde decarbonylase CER1-like C-terminal" evidence="8">
    <location>
        <begin position="244"/>
        <end position="359"/>
    </location>
</feature>
<reference evidence="9 10" key="1">
    <citation type="journal article" date="2024" name="Plant J.">
        <title>Genome sequences and population genomics reveal climatic adaptation and genomic divergence between two closely related sweetgum species.</title>
        <authorList>
            <person name="Xu W.Q."/>
            <person name="Ren C.Q."/>
            <person name="Zhang X.Y."/>
            <person name="Comes H.P."/>
            <person name="Liu X.H."/>
            <person name="Li Y.G."/>
            <person name="Kettle C.J."/>
            <person name="Jalonen R."/>
            <person name="Gaisberger H."/>
            <person name="Ma Y.Z."/>
            <person name="Qiu Y.X."/>
        </authorList>
    </citation>
    <scope>NUCLEOTIDE SEQUENCE [LARGE SCALE GENOMIC DNA]</scope>
    <source>
        <strain evidence="9">Hangzhou</strain>
    </source>
</reference>
<dbReference type="PANTHER" id="PTHR11863">
    <property type="entry name" value="STEROL DESATURASE"/>
    <property type="match status" value="1"/>
</dbReference>
<dbReference type="InterPro" id="IPR006694">
    <property type="entry name" value="Fatty_acid_hydroxylase"/>
</dbReference>
<evidence type="ECO:0000256" key="2">
    <source>
        <dbReference type="ARBA" id="ARBA00009324"/>
    </source>
</evidence>
<comment type="subcellular location">
    <subcellularLocation>
        <location evidence="1">Membrane</location>
        <topology evidence="1">Multi-pass membrane protein</topology>
    </subcellularLocation>
</comment>
<keyword evidence="5 6" id="KW-0472">Membrane</keyword>
<protein>
    <submittedName>
        <fullName evidence="9">Uncharacterized protein</fullName>
    </submittedName>
</protein>
<dbReference type="GO" id="GO:0005506">
    <property type="term" value="F:iron ion binding"/>
    <property type="evidence" value="ECO:0007669"/>
    <property type="project" value="InterPro"/>
</dbReference>
<accession>A0AAP0R9W1</accession>
<dbReference type="GO" id="GO:0016491">
    <property type="term" value="F:oxidoreductase activity"/>
    <property type="evidence" value="ECO:0007669"/>
    <property type="project" value="InterPro"/>
</dbReference>
<feature type="transmembrane region" description="Helical" evidence="6">
    <location>
        <begin position="181"/>
        <end position="199"/>
    </location>
</feature>
<sequence>MASKPGILTDWPWKNLGSFKDLIDAFNYSPVPKFSVVFDERERDLANFLILPFLLWRMIHNQIWISLSRYQTAKGHNRIVDKGIEFEQVDRERNWDDQILLNGVFFYLGTMVLPGARHLPMWRADGIIVTILLHMGPVEFLYYWFHRALHHHYLYSRYHSHHHSSIVPEPITSVIHPFAELVAYFVLFAIPMLTTVVTWNGEELNRNGELYIQRCPKLKIKVVDGSSLAVAVVLNSIPKGTTQVLLRGKLSKVACSIAFALCQRGIQVATLHEHEYEKLKIRLHANSGSNLVLSKSYAQKIWLVGDGLSEEEQLKASKGTLFIPISQLPPKKMRKDCFYHNTPAMMTPLSLENVHSCEVIGCELCDEGVARPCCDGGRWNDKHGRSGSDDGTCAWL</sequence>
<dbReference type="EMBL" id="JBBPBK010000012">
    <property type="protein sequence ID" value="KAK9273499.1"/>
    <property type="molecule type" value="Genomic_DNA"/>
</dbReference>
<evidence type="ECO:0000259" key="7">
    <source>
        <dbReference type="Pfam" id="PF04116"/>
    </source>
</evidence>
<evidence type="ECO:0000256" key="4">
    <source>
        <dbReference type="ARBA" id="ARBA00022989"/>
    </source>
</evidence>
<gene>
    <name evidence="9" type="ORF">L1049_018309</name>
</gene>
<evidence type="ECO:0000256" key="5">
    <source>
        <dbReference type="ARBA" id="ARBA00023136"/>
    </source>
</evidence>
<keyword evidence="3 6" id="KW-0812">Transmembrane</keyword>
<dbReference type="GO" id="GO:0016020">
    <property type="term" value="C:membrane"/>
    <property type="evidence" value="ECO:0007669"/>
    <property type="project" value="UniProtKB-SubCell"/>
</dbReference>
<evidence type="ECO:0000313" key="9">
    <source>
        <dbReference type="EMBL" id="KAK9273499.1"/>
    </source>
</evidence>
<dbReference type="Pfam" id="PF04116">
    <property type="entry name" value="FA_hydroxylase"/>
    <property type="match status" value="1"/>
</dbReference>
<feature type="transmembrane region" description="Helical" evidence="6">
    <location>
        <begin position="99"/>
        <end position="119"/>
    </location>
</feature>
<evidence type="ECO:0000256" key="1">
    <source>
        <dbReference type="ARBA" id="ARBA00004141"/>
    </source>
</evidence>
<feature type="transmembrane region" description="Helical" evidence="6">
    <location>
        <begin position="126"/>
        <end position="145"/>
    </location>
</feature>
<dbReference type="Pfam" id="PF12076">
    <property type="entry name" value="CER1-like_C"/>
    <property type="match status" value="1"/>
</dbReference>
<comment type="similarity">
    <text evidence="2">Belongs to the sterol desaturase family.</text>
</comment>
<dbReference type="InterPro" id="IPR050307">
    <property type="entry name" value="Sterol_Desaturase_Related"/>
</dbReference>
<dbReference type="GO" id="GO:0008610">
    <property type="term" value="P:lipid biosynthetic process"/>
    <property type="evidence" value="ECO:0007669"/>
    <property type="project" value="InterPro"/>
</dbReference>
<proteinExistence type="inferred from homology"/>
<keyword evidence="4 6" id="KW-1133">Transmembrane helix</keyword>
<name>A0AAP0R9W1_LIQFO</name>
<evidence type="ECO:0000259" key="8">
    <source>
        <dbReference type="Pfam" id="PF12076"/>
    </source>
</evidence>
<dbReference type="Proteomes" id="UP001415857">
    <property type="component" value="Unassembled WGS sequence"/>
</dbReference>
<feature type="domain" description="Fatty acid hydroxylase" evidence="7">
    <location>
        <begin position="133"/>
        <end position="195"/>
    </location>
</feature>
<evidence type="ECO:0000256" key="6">
    <source>
        <dbReference type="SAM" id="Phobius"/>
    </source>
</evidence>
<comment type="caution">
    <text evidence="9">The sequence shown here is derived from an EMBL/GenBank/DDBJ whole genome shotgun (WGS) entry which is preliminary data.</text>
</comment>
<dbReference type="InterPro" id="IPR021940">
    <property type="entry name" value="CER1-like_C"/>
</dbReference>
<dbReference type="AlphaFoldDB" id="A0AAP0R9W1"/>